<comment type="caution">
    <text evidence="2">The sequence shown here is derived from an EMBL/GenBank/DDBJ whole genome shotgun (WGS) entry which is preliminary data.</text>
</comment>
<protein>
    <submittedName>
        <fullName evidence="2">SAM dependent methyltransferase</fullName>
    </submittedName>
</protein>
<dbReference type="Pfam" id="PF13679">
    <property type="entry name" value="Methyltransf_32"/>
    <property type="match status" value="1"/>
</dbReference>
<dbReference type="EMBL" id="BAFN01000001">
    <property type="protein sequence ID" value="GAN33690.1"/>
    <property type="molecule type" value="Genomic_DNA"/>
</dbReference>
<evidence type="ECO:0000313" key="2">
    <source>
        <dbReference type="EMBL" id="GAN33690.1"/>
    </source>
</evidence>
<sequence length="278" mass="31896">MTGKETIEGVLKSSDELLKILDLNIDQSGDDREKKKFNEVVGFCEQVLRVIETYAADKEIVFLDCSCGKSYLSFALNYIFLKCLFRKAFFYGVDTNRVLIEKCEQIKKSLGFQNMLFVNGRIIDVQPEKYVDMVIALHACDIATDETIAKGIKLGAKYIIVVPCCENQIRGRLKAGHPLVGLTDFGLLRYRFADILTEALRSQFLTGAGYHVKLIEIVSPKFTPKNLMIIARKKKEYRNCNMDKYKKLDEMFNTKFVLKNYFDECELKRDDCFSSVNS</sequence>
<dbReference type="RefSeq" id="WP_052563784.1">
    <property type="nucleotide sequence ID" value="NZ_BAFN01000001.1"/>
</dbReference>
<reference evidence="3" key="1">
    <citation type="journal article" date="2015" name="Genome Announc.">
        <title>Draft Genome Sequence of an Anaerobic Ammonium-Oxidizing Bacterium, "Candidatus Brocadia sinica".</title>
        <authorList>
            <person name="Oshiki M."/>
            <person name="Shinyako-Hata K."/>
            <person name="Satoh H."/>
            <person name="Okabe S."/>
        </authorList>
    </citation>
    <scope>NUCLEOTIDE SEQUENCE [LARGE SCALE GENOMIC DNA]</scope>
    <source>
        <strain evidence="3">JPN1</strain>
    </source>
</reference>
<feature type="domain" description="Methyltransferase" evidence="1">
    <location>
        <begin position="35"/>
        <end position="171"/>
    </location>
</feature>
<gene>
    <name evidence="2" type="ORF">BROSI_A2224</name>
</gene>
<evidence type="ECO:0000259" key="1">
    <source>
        <dbReference type="Pfam" id="PF13679"/>
    </source>
</evidence>
<dbReference type="Gene3D" id="3.40.50.150">
    <property type="entry name" value="Vaccinia Virus protein VP39"/>
    <property type="match status" value="1"/>
</dbReference>
<name>A0ABQ0JYC0_9BACT</name>
<proteinExistence type="predicted"/>
<organism evidence="2 3">
    <name type="scientific">Candidatus Brocadia sinica JPN1</name>
    <dbReference type="NCBI Taxonomy" id="1197129"/>
    <lineage>
        <taxon>Bacteria</taxon>
        <taxon>Pseudomonadati</taxon>
        <taxon>Planctomycetota</taxon>
        <taxon>Candidatus Brocadiia</taxon>
        <taxon>Candidatus Brocadiales</taxon>
        <taxon>Candidatus Brocadiaceae</taxon>
        <taxon>Candidatus Brocadia</taxon>
    </lineage>
</organism>
<dbReference type="SUPFAM" id="SSF53335">
    <property type="entry name" value="S-adenosyl-L-methionine-dependent methyltransferases"/>
    <property type="match status" value="1"/>
</dbReference>
<accession>A0ABQ0JYC0</accession>
<keyword evidence="2" id="KW-0489">Methyltransferase</keyword>
<dbReference type="Proteomes" id="UP000032309">
    <property type="component" value="Unassembled WGS sequence"/>
</dbReference>
<dbReference type="GO" id="GO:0032259">
    <property type="term" value="P:methylation"/>
    <property type="evidence" value="ECO:0007669"/>
    <property type="project" value="UniProtKB-KW"/>
</dbReference>
<dbReference type="PANTHER" id="PTHR13369:SF3">
    <property type="entry name" value="METHYLTRANSFERASE DOMAIN-CONTAINING PROTEIN"/>
    <property type="match status" value="1"/>
</dbReference>
<dbReference type="InterPro" id="IPR025714">
    <property type="entry name" value="Methyltranfer_dom"/>
</dbReference>
<dbReference type="PANTHER" id="PTHR13369">
    <property type="match status" value="1"/>
</dbReference>
<keyword evidence="2" id="KW-0808">Transferase</keyword>
<dbReference type="GO" id="GO:0008168">
    <property type="term" value="F:methyltransferase activity"/>
    <property type="evidence" value="ECO:0007669"/>
    <property type="project" value="UniProtKB-KW"/>
</dbReference>
<dbReference type="InterPro" id="IPR029063">
    <property type="entry name" value="SAM-dependent_MTases_sf"/>
</dbReference>
<keyword evidence="3" id="KW-1185">Reference proteome</keyword>
<evidence type="ECO:0000313" key="3">
    <source>
        <dbReference type="Proteomes" id="UP000032309"/>
    </source>
</evidence>